<dbReference type="GO" id="GO:0006950">
    <property type="term" value="P:response to stress"/>
    <property type="evidence" value="ECO:0007669"/>
    <property type="project" value="TreeGrafter"/>
</dbReference>
<reference evidence="5 6" key="1">
    <citation type="submission" date="2018-02" db="EMBL/GenBank/DDBJ databases">
        <authorList>
            <person name="Cohen D.B."/>
            <person name="Kent A.D."/>
        </authorList>
    </citation>
    <scope>NUCLEOTIDE SEQUENCE [LARGE SCALE GENOMIC DNA]</scope>
    <source>
        <strain evidence="5">1</strain>
    </source>
</reference>
<organism evidence="5 6">
    <name type="scientific">Micropruina glycogenica</name>
    <dbReference type="NCBI Taxonomy" id="75385"/>
    <lineage>
        <taxon>Bacteria</taxon>
        <taxon>Bacillati</taxon>
        <taxon>Actinomycetota</taxon>
        <taxon>Actinomycetes</taxon>
        <taxon>Propionibacteriales</taxon>
        <taxon>Nocardioidaceae</taxon>
        <taxon>Micropruina</taxon>
    </lineage>
</organism>
<dbReference type="GO" id="GO:0003700">
    <property type="term" value="F:DNA-binding transcription factor activity"/>
    <property type="evidence" value="ECO:0007669"/>
    <property type="project" value="InterPro"/>
</dbReference>
<evidence type="ECO:0000256" key="1">
    <source>
        <dbReference type="ARBA" id="ARBA00023015"/>
    </source>
</evidence>
<dbReference type="InterPro" id="IPR036388">
    <property type="entry name" value="WH-like_DNA-bd_sf"/>
</dbReference>
<dbReference type="SUPFAM" id="SSF46785">
    <property type="entry name" value="Winged helix' DNA-binding domain"/>
    <property type="match status" value="1"/>
</dbReference>
<accession>A0A2N9JHR8</accession>
<dbReference type="PROSITE" id="PS50995">
    <property type="entry name" value="HTH_MARR_2"/>
    <property type="match status" value="1"/>
</dbReference>
<keyword evidence="1" id="KW-0805">Transcription regulation</keyword>
<gene>
    <name evidence="5" type="ORF">MPLG2_2031</name>
</gene>
<protein>
    <submittedName>
        <fullName evidence="5">MarR family transcriptional regulator</fullName>
    </submittedName>
</protein>
<dbReference type="SMART" id="SM00347">
    <property type="entry name" value="HTH_MARR"/>
    <property type="match status" value="1"/>
</dbReference>
<dbReference type="PANTHER" id="PTHR33164:SF99">
    <property type="entry name" value="MARR FAMILY REGULATORY PROTEIN"/>
    <property type="match status" value="1"/>
</dbReference>
<keyword evidence="3" id="KW-0804">Transcription</keyword>
<dbReference type="Proteomes" id="UP000238164">
    <property type="component" value="Chromosome 1"/>
</dbReference>
<evidence type="ECO:0000256" key="3">
    <source>
        <dbReference type="ARBA" id="ARBA00023163"/>
    </source>
</evidence>
<keyword evidence="2" id="KW-0238">DNA-binding</keyword>
<dbReference type="Gene3D" id="1.10.10.10">
    <property type="entry name" value="Winged helix-like DNA-binding domain superfamily/Winged helix DNA-binding domain"/>
    <property type="match status" value="1"/>
</dbReference>
<keyword evidence="6" id="KW-1185">Reference proteome</keyword>
<dbReference type="Pfam" id="PF22381">
    <property type="entry name" value="Staph_reg_Sar_Rot"/>
    <property type="match status" value="1"/>
</dbReference>
<dbReference type="AlphaFoldDB" id="A0A2N9JHR8"/>
<evidence type="ECO:0000259" key="4">
    <source>
        <dbReference type="PROSITE" id="PS50995"/>
    </source>
</evidence>
<evidence type="ECO:0000256" key="2">
    <source>
        <dbReference type="ARBA" id="ARBA00023125"/>
    </source>
</evidence>
<dbReference type="InterPro" id="IPR000835">
    <property type="entry name" value="HTH_MarR-typ"/>
</dbReference>
<dbReference type="PRINTS" id="PR00598">
    <property type="entry name" value="HTHMARR"/>
</dbReference>
<dbReference type="KEGG" id="mgg:MPLG2_2031"/>
<dbReference type="InterPro" id="IPR039422">
    <property type="entry name" value="MarR/SlyA-like"/>
</dbReference>
<dbReference type="EMBL" id="LT985188">
    <property type="protein sequence ID" value="SPD87061.1"/>
    <property type="molecule type" value="Genomic_DNA"/>
</dbReference>
<dbReference type="PANTHER" id="PTHR33164">
    <property type="entry name" value="TRANSCRIPTIONAL REGULATOR, MARR FAMILY"/>
    <property type="match status" value="1"/>
</dbReference>
<sequence length="165" mass="18485">MAYDARVTEVRWLTQDELQVWQLYILCQYDLERVISADLSGSGLSHADYAVLVALSAGGDEGARVGRLRDWIGWEGSRLAHQLRRMEQRGLVTRSRAADDGRGTVVTITDEGRARIEAAAPGHVRTVRANFIDLMSPEEREVMARVLQRVNRFVAPDRPPLADLS</sequence>
<evidence type="ECO:0000313" key="6">
    <source>
        <dbReference type="Proteomes" id="UP000238164"/>
    </source>
</evidence>
<feature type="domain" description="HTH marR-type" evidence="4">
    <location>
        <begin position="1"/>
        <end position="152"/>
    </location>
</feature>
<proteinExistence type="predicted"/>
<dbReference type="InterPro" id="IPR036390">
    <property type="entry name" value="WH_DNA-bd_sf"/>
</dbReference>
<dbReference type="InterPro" id="IPR055166">
    <property type="entry name" value="Transc_reg_Sar_Rot_HTH"/>
</dbReference>
<name>A0A2N9JHR8_9ACTN</name>
<evidence type="ECO:0000313" key="5">
    <source>
        <dbReference type="EMBL" id="SPD87061.1"/>
    </source>
</evidence>